<dbReference type="EMBL" id="KN847521">
    <property type="protein sequence ID" value="KIV95352.1"/>
    <property type="molecule type" value="Genomic_DNA"/>
</dbReference>
<name>A0A0D1ZL30_EXOME</name>
<reference evidence="2 3" key="1">
    <citation type="submission" date="2015-01" db="EMBL/GenBank/DDBJ databases">
        <title>The Genome Sequence of Exophiala mesophila CBS40295.</title>
        <authorList>
            <consortium name="The Broad Institute Genomics Platform"/>
            <person name="Cuomo C."/>
            <person name="de Hoog S."/>
            <person name="Gorbushina A."/>
            <person name="Stielow B."/>
            <person name="Teixiera M."/>
            <person name="Abouelleil A."/>
            <person name="Chapman S.B."/>
            <person name="Priest M."/>
            <person name="Young S.K."/>
            <person name="Wortman J."/>
            <person name="Nusbaum C."/>
            <person name="Birren B."/>
        </authorList>
    </citation>
    <scope>NUCLEOTIDE SEQUENCE [LARGE SCALE GENOMIC DNA]</scope>
    <source>
        <strain evidence="2 3">CBS 40295</strain>
    </source>
</reference>
<evidence type="ECO:0000256" key="1">
    <source>
        <dbReference type="SAM" id="Phobius"/>
    </source>
</evidence>
<protein>
    <submittedName>
        <fullName evidence="2">Uncharacterized protein</fullName>
    </submittedName>
</protein>
<proteinExistence type="predicted"/>
<organism evidence="2 3">
    <name type="scientific">Exophiala mesophila</name>
    <name type="common">Black yeast-like fungus</name>
    <dbReference type="NCBI Taxonomy" id="212818"/>
    <lineage>
        <taxon>Eukaryota</taxon>
        <taxon>Fungi</taxon>
        <taxon>Dikarya</taxon>
        <taxon>Ascomycota</taxon>
        <taxon>Pezizomycotina</taxon>
        <taxon>Eurotiomycetes</taxon>
        <taxon>Chaetothyriomycetidae</taxon>
        <taxon>Chaetothyriales</taxon>
        <taxon>Herpotrichiellaceae</taxon>
        <taxon>Exophiala</taxon>
    </lineage>
</organism>
<dbReference type="OrthoDB" id="76105at2759"/>
<feature type="transmembrane region" description="Helical" evidence="1">
    <location>
        <begin position="81"/>
        <end position="100"/>
    </location>
</feature>
<keyword evidence="1" id="KW-0472">Membrane</keyword>
<evidence type="ECO:0000313" key="3">
    <source>
        <dbReference type="Proteomes" id="UP000054302"/>
    </source>
</evidence>
<dbReference type="VEuPathDB" id="FungiDB:PV10_03019"/>
<accession>A0A0D1ZL30</accession>
<keyword evidence="1" id="KW-0812">Transmembrane</keyword>
<dbReference type="RefSeq" id="XP_016226926.1">
    <property type="nucleotide sequence ID" value="XM_016367408.1"/>
</dbReference>
<keyword evidence="3" id="KW-1185">Reference proteome</keyword>
<dbReference type="AlphaFoldDB" id="A0A0D1ZL30"/>
<keyword evidence="1" id="KW-1133">Transmembrane helix</keyword>
<evidence type="ECO:0000313" key="2">
    <source>
        <dbReference type="EMBL" id="KIV95352.1"/>
    </source>
</evidence>
<gene>
    <name evidence="2" type="ORF">PV10_03019</name>
</gene>
<dbReference type="Proteomes" id="UP000054302">
    <property type="component" value="Unassembled WGS sequence"/>
</dbReference>
<dbReference type="HOGENOM" id="CLU_2176975_0_0_1"/>
<sequence length="109" mass="12347">MASPKFGGTAERMPAAEPILTRLFVAPILFVSFLLSLFLIDRHTYGRIFSSADTKPDYYHSHQRKLAKAEVNEAFLLRRKVITGLCIIGAVSLALLAWAVESIWRIWRV</sequence>
<dbReference type="OMA" id="WAVESIW"/>
<feature type="transmembrane region" description="Helical" evidence="1">
    <location>
        <begin position="20"/>
        <end position="40"/>
    </location>
</feature>
<dbReference type="GeneID" id="27320864"/>